<dbReference type="AlphaFoldDB" id="A0A3E0H4Y9"/>
<name>A0A3E0H4Y9_9GAMM</name>
<dbReference type="SUPFAM" id="SSF52402">
    <property type="entry name" value="Adenine nucleotide alpha hydrolases-like"/>
    <property type="match status" value="1"/>
</dbReference>
<evidence type="ECO:0000256" key="2">
    <source>
        <dbReference type="ARBA" id="ARBA00022490"/>
    </source>
</evidence>
<keyword evidence="6" id="KW-0067">ATP-binding</keyword>
<dbReference type="InterPro" id="IPR012796">
    <property type="entry name" value="Lysidine-tRNA-synth_C"/>
</dbReference>
<evidence type="ECO:0000259" key="9">
    <source>
        <dbReference type="SMART" id="SM00977"/>
    </source>
</evidence>
<gene>
    <name evidence="8" type="primary">tilS</name>
    <name evidence="10" type="ORF">DFR26_1688</name>
</gene>
<dbReference type="InterPro" id="IPR012094">
    <property type="entry name" value="tRNA_Ile_lys_synt"/>
</dbReference>
<evidence type="ECO:0000256" key="5">
    <source>
        <dbReference type="ARBA" id="ARBA00022741"/>
    </source>
</evidence>
<evidence type="ECO:0000313" key="11">
    <source>
        <dbReference type="Proteomes" id="UP000256774"/>
    </source>
</evidence>
<evidence type="ECO:0000256" key="3">
    <source>
        <dbReference type="ARBA" id="ARBA00022598"/>
    </source>
</evidence>
<accession>A0A3E0H4Y9</accession>
<dbReference type="Gene3D" id="1.20.59.20">
    <property type="match status" value="1"/>
</dbReference>
<evidence type="ECO:0000256" key="4">
    <source>
        <dbReference type="ARBA" id="ARBA00022694"/>
    </source>
</evidence>
<keyword evidence="11" id="KW-1185">Reference proteome</keyword>
<comment type="similarity">
    <text evidence="8">Belongs to the tRNA(Ile)-lysidine synthase family.</text>
</comment>
<evidence type="ECO:0000256" key="6">
    <source>
        <dbReference type="ARBA" id="ARBA00022840"/>
    </source>
</evidence>
<dbReference type="HAMAP" id="MF_01161">
    <property type="entry name" value="tRNA_Ile_lys_synt"/>
    <property type="match status" value="1"/>
</dbReference>
<evidence type="ECO:0000313" key="10">
    <source>
        <dbReference type="EMBL" id="REH37904.1"/>
    </source>
</evidence>
<keyword evidence="3 8" id="KW-0436">Ligase</keyword>
<dbReference type="InterPro" id="IPR012795">
    <property type="entry name" value="tRNA_Ile_lys_synt_N"/>
</dbReference>
<dbReference type="Gene3D" id="3.40.50.620">
    <property type="entry name" value="HUPs"/>
    <property type="match status" value="1"/>
</dbReference>
<comment type="function">
    <text evidence="8">Ligates lysine onto the cytidine present at position 34 of the AUA codon-specific tRNA(Ile) that contains the anticodon CAU, in an ATP-dependent manner. Cytidine is converted to lysidine, thus changing the amino acid specificity of the tRNA from methionine to isoleucine.</text>
</comment>
<organism evidence="10 11">
    <name type="scientific">Paraperlucidibaca baekdonensis</name>
    <dbReference type="NCBI Taxonomy" id="748120"/>
    <lineage>
        <taxon>Bacteria</taxon>
        <taxon>Pseudomonadati</taxon>
        <taxon>Pseudomonadota</taxon>
        <taxon>Gammaproteobacteria</taxon>
        <taxon>Moraxellales</taxon>
        <taxon>Moraxellaceae</taxon>
        <taxon>Paraperlucidibaca</taxon>
    </lineage>
</organism>
<dbReference type="EC" id="6.3.4.19" evidence="8"/>
<dbReference type="OrthoDB" id="9807403at2"/>
<dbReference type="SUPFAM" id="SSF82829">
    <property type="entry name" value="MesJ substrate recognition domain-like"/>
    <property type="match status" value="1"/>
</dbReference>
<keyword evidence="2 8" id="KW-0963">Cytoplasm</keyword>
<dbReference type="GO" id="GO:0005524">
    <property type="term" value="F:ATP binding"/>
    <property type="evidence" value="ECO:0007669"/>
    <property type="project" value="UniProtKB-KW"/>
</dbReference>
<evidence type="ECO:0000256" key="1">
    <source>
        <dbReference type="ARBA" id="ARBA00004496"/>
    </source>
</evidence>
<dbReference type="GO" id="GO:0032267">
    <property type="term" value="F:tRNA(Ile)-lysidine synthase activity"/>
    <property type="evidence" value="ECO:0007669"/>
    <property type="project" value="UniProtKB-EC"/>
</dbReference>
<keyword evidence="4 8" id="KW-0819">tRNA processing</keyword>
<dbReference type="PANTHER" id="PTHR43033:SF1">
    <property type="entry name" value="TRNA(ILE)-LYSIDINE SYNTHASE-RELATED"/>
    <property type="match status" value="1"/>
</dbReference>
<dbReference type="Pfam" id="PF09179">
    <property type="entry name" value="TilS"/>
    <property type="match status" value="1"/>
</dbReference>
<protein>
    <recommendedName>
        <fullName evidence="8">tRNA(Ile)-lysidine synthase</fullName>
        <ecNumber evidence="8">6.3.4.19</ecNumber>
    </recommendedName>
    <alternativeName>
        <fullName evidence="8">tRNA(Ile)-2-lysyl-cytidine synthase</fullName>
    </alternativeName>
    <alternativeName>
        <fullName evidence="8">tRNA(Ile)-lysidine synthetase</fullName>
    </alternativeName>
</protein>
<dbReference type="InterPro" id="IPR015262">
    <property type="entry name" value="tRNA_Ile_lys_synt_subst-bd"/>
</dbReference>
<dbReference type="EMBL" id="QUNR01000003">
    <property type="protein sequence ID" value="REH37904.1"/>
    <property type="molecule type" value="Genomic_DNA"/>
</dbReference>
<dbReference type="NCBIfam" id="TIGR02433">
    <property type="entry name" value="lysidine_TilS_C"/>
    <property type="match status" value="1"/>
</dbReference>
<dbReference type="Pfam" id="PF01171">
    <property type="entry name" value="ATP_bind_3"/>
    <property type="match status" value="1"/>
</dbReference>
<proteinExistence type="inferred from homology"/>
<dbReference type="RefSeq" id="WP_116208496.1">
    <property type="nucleotide sequence ID" value="NZ_QUNR01000003.1"/>
</dbReference>
<dbReference type="Proteomes" id="UP000256774">
    <property type="component" value="Unassembled WGS sequence"/>
</dbReference>
<comment type="catalytic activity">
    <reaction evidence="7 8">
        <text>cytidine(34) in tRNA(Ile2) + L-lysine + ATP = lysidine(34) in tRNA(Ile2) + AMP + diphosphate + H(+)</text>
        <dbReference type="Rhea" id="RHEA:43744"/>
        <dbReference type="Rhea" id="RHEA-COMP:10625"/>
        <dbReference type="Rhea" id="RHEA-COMP:10670"/>
        <dbReference type="ChEBI" id="CHEBI:15378"/>
        <dbReference type="ChEBI" id="CHEBI:30616"/>
        <dbReference type="ChEBI" id="CHEBI:32551"/>
        <dbReference type="ChEBI" id="CHEBI:33019"/>
        <dbReference type="ChEBI" id="CHEBI:82748"/>
        <dbReference type="ChEBI" id="CHEBI:83665"/>
        <dbReference type="ChEBI" id="CHEBI:456215"/>
        <dbReference type="EC" id="6.3.4.19"/>
    </reaction>
</comment>
<comment type="caution">
    <text evidence="10">The sequence shown here is derived from an EMBL/GenBank/DDBJ whole genome shotgun (WGS) entry which is preliminary data.</text>
</comment>
<comment type="subcellular location">
    <subcellularLocation>
        <location evidence="1 8">Cytoplasm</location>
    </subcellularLocation>
</comment>
<keyword evidence="5" id="KW-0547">Nucleotide-binding</keyword>
<dbReference type="InterPro" id="IPR011063">
    <property type="entry name" value="TilS/TtcA_N"/>
</dbReference>
<dbReference type="CDD" id="cd01992">
    <property type="entry name" value="TilS_N"/>
    <property type="match status" value="1"/>
</dbReference>
<sequence>MNPVAALDAFLRARQLDTPHIRGLVLALSAGPDSLALLMALAHIAPSLNYRLRAVHIHHGLHADADAWASQALQQARALSVPANVIRVQVSAQASLESAARAARYEALIGDCRADEALLLAHHQDDQAETLMLRLMRGAGLQGLAAMRAESIWRLPDGTARRRWRPWLSVSRQQLMHCLEGTEHSDLSAVHDPANDDPRFARTALRHDILPRLKQHWPGASMQLAQAAEQLAEQAQALDIFADNALAPLLDERTASLDMLALMALPQTVHQSLIARWLSRAQAPSLPKRYWPRVVSELVLARADAQPQLAWAGWSLRRYKQRLYVLHDAELAALPEGIDWPDPQQPLFWAGCEWRLAELFQAPALALLPGLLSRPWRLAARRGGERYRPNAQGPSQSVKHWCQAQNIPPWQRHRVVCVWAGNDVVALKCLS</sequence>
<feature type="domain" description="Lysidine-tRNA(Ile) synthetase C-terminal" evidence="9">
    <location>
        <begin position="376"/>
        <end position="430"/>
    </location>
</feature>
<dbReference type="PANTHER" id="PTHR43033">
    <property type="entry name" value="TRNA(ILE)-LYSIDINE SYNTHASE-RELATED"/>
    <property type="match status" value="1"/>
</dbReference>
<dbReference type="SUPFAM" id="SSF56037">
    <property type="entry name" value="PheT/TilS domain"/>
    <property type="match status" value="1"/>
</dbReference>
<dbReference type="NCBIfam" id="TIGR02432">
    <property type="entry name" value="lysidine_TilS_N"/>
    <property type="match status" value="1"/>
</dbReference>
<evidence type="ECO:0000256" key="8">
    <source>
        <dbReference type="HAMAP-Rule" id="MF_01161"/>
    </source>
</evidence>
<evidence type="ECO:0000256" key="7">
    <source>
        <dbReference type="ARBA" id="ARBA00048539"/>
    </source>
</evidence>
<dbReference type="Pfam" id="PF11734">
    <property type="entry name" value="TilS_C"/>
    <property type="match status" value="1"/>
</dbReference>
<dbReference type="GO" id="GO:0006400">
    <property type="term" value="P:tRNA modification"/>
    <property type="evidence" value="ECO:0007669"/>
    <property type="project" value="UniProtKB-UniRule"/>
</dbReference>
<dbReference type="SMART" id="SM00977">
    <property type="entry name" value="TilS_C"/>
    <property type="match status" value="1"/>
</dbReference>
<dbReference type="GO" id="GO:0005737">
    <property type="term" value="C:cytoplasm"/>
    <property type="evidence" value="ECO:0007669"/>
    <property type="project" value="UniProtKB-SubCell"/>
</dbReference>
<comment type="caution">
    <text evidence="8">Lacks conserved residue(s) required for the propagation of feature annotation.</text>
</comment>
<dbReference type="InterPro" id="IPR014729">
    <property type="entry name" value="Rossmann-like_a/b/a_fold"/>
</dbReference>
<reference evidence="10 11" key="1">
    <citation type="submission" date="2018-08" db="EMBL/GenBank/DDBJ databases">
        <title>Genomic Encyclopedia of Type Strains, Phase IV (KMG-IV): sequencing the most valuable type-strain genomes for metagenomic binning, comparative biology and taxonomic classification.</title>
        <authorList>
            <person name="Goeker M."/>
        </authorList>
    </citation>
    <scope>NUCLEOTIDE SEQUENCE [LARGE SCALE GENOMIC DNA]</scope>
    <source>
        <strain evidence="10 11">DSM 26022</strain>
    </source>
</reference>